<reference evidence="1" key="1">
    <citation type="submission" date="2024-05" db="EMBL/GenBank/DDBJ databases">
        <title>Metabacillus sp. nov., isolated from the rhizosphere soil of tomato plants.</title>
        <authorList>
            <person name="Ma R."/>
        </authorList>
    </citation>
    <scope>NUCLEOTIDE SEQUENCE</scope>
    <source>
        <strain evidence="1">DBTR6</strain>
    </source>
</reference>
<proteinExistence type="predicted"/>
<organism evidence="1 2">
    <name type="scientific">Metabacillus rhizolycopersici</name>
    <dbReference type="NCBI Taxonomy" id="2875709"/>
    <lineage>
        <taxon>Bacteria</taxon>
        <taxon>Bacillati</taxon>
        <taxon>Bacillota</taxon>
        <taxon>Bacilli</taxon>
        <taxon>Bacillales</taxon>
        <taxon>Bacillaceae</taxon>
        <taxon>Metabacillus</taxon>
    </lineage>
</organism>
<comment type="caution">
    <text evidence="1">The sequence shown here is derived from an EMBL/GenBank/DDBJ whole genome shotgun (WGS) entry which is preliminary data.</text>
</comment>
<dbReference type="EMBL" id="JAIQUM010000030">
    <property type="protein sequence ID" value="MBZ5751322.1"/>
    <property type="molecule type" value="Genomic_DNA"/>
</dbReference>
<sequence length="151" mass="18084">MKKYEKMLVAFNVEEFNCFANQGEWLYIANKRDTKKKLFRLPHYKYFFVTLNSQRTPSEYGVVKRIEGYITAAQLAELDYQSRKKDVSLIDETILNEYEFFLEKVNAQPEHTPMAVTWHEKVLPKKEKKLRVHKVFFTGLTKEEKAELFEF</sequence>
<gene>
    <name evidence="1" type="ORF">K9V48_13960</name>
</gene>
<protein>
    <submittedName>
        <fullName evidence="1">Uncharacterized protein</fullName>
    </submittedName>
</protein>
<name>A0ABS7UTE7_9BACI</name>
<accession>A0ABS7UTE7</accession>
<dbReference type="Proteomes" id="UP001165287">
    <property type="component" value="Unassembled WGS sequence"/>
</dbReference>
<evidence type="ECO:0000313" key="2">
    <source>
        <dbReference type="Proteomes" id="UP001165287"/>
    </source>
</evidence>
<evidence type="ECO:0000313" key="1">
    <source>
        <dbReference type="EMBL" id="MBZ5751322.1"/>
    </source>
</evidence>
<dbReference type="RefSeq" id="WP_224139586.1">
    <property type="nucleotide sequence ID" value="NZ_JAIQUM010000030.1"/>
</dbReference>
<keyword evidence="2" id="KW-1185">Reference proteome</keyword>